<evidence type="ECO:0000259" key="8">
    <source>
        <dbReference type="PROSITE" id="PS51795"/>
    </source>
</evidence>
<gene>
    <name evidence="9" type="ORF">OSB04_un001099</name>
</gene>
<sequence length="125" mass="14248">MLGKKARPPIRRTTSMTKVTVDLTPTATVANSQPPYDPFNINPSPDVTPRNHRRNSADHMEFLTVCHLCDRRLLTGRDIFMYKGDSAFCSYECRQEKMNEDEKKDKNPMVPKKPAVMTSESSKSN</sequence>
<keyword evidence="4" id="KW-0479">Metal-binding</keyword>
<keyword evidence="3" id="KW-0963">Cytoplasm</keyword>
<evidence type="ECO:0000313" key="10">
    <source>
        <dbReference type="Proteomes" id="UP001172457"/>
    </source>
</evidence>
<organism evidence="9 10">
    <name type="scientific">Centaurea solstitialis</name>
    <name type="common">yellow star-thistle</name>
    <dbReference type="NCBI Taxonomy" id="347529"/>
    <lineage>
        <taxon>Eukaryota</taxon>
        <taxon>Viridiplantae</taxon>
        <taxon>Streptophyta</taxon>
        <taxon>Embryophyta</taxon>
        <taxon>Tracheophyta</taxon>
        <taxon>Spermatophyta</taxon>
        <taxon>Magnoliopsida</taxon>
        <taxon>eudicotyledons</taxon>
        <taxon>Gunneridae</taxon>
        <taxon>Pentapetalae</taxon>
        <taxon>asterids</taxon>
        <taxon>campanulids</taxon>
        <taxon>Asterales</taxon>
        <taxon>Asteraceae</taxon>
        <taxon>Carduoideae</taxon>
        <taxon>Cardueae</taxon>
        <taxon>Centaureinae</taxon>
        <taxon>Centaurea</taxon>
    </lineage>
</organism>
<comment type="caution">
    <text evidence="9">The sequence shown here is derived from an EMBL/GenBank/DDBJ whole genome shotgun (WGS) entry which is preliminary data.</text>
</comment>
<dbReference type="EMBL" id="JARYMX010000137">
    <property type="protein sequence ID" value="KAJ9535746.1"/>
    <property type="molecule type" value="Genomic_DNA"/>
</dbReference>
<feature type="zinc finger region" description="FLZ-type" evidence="6">
    <location>
        <begin position="61"/>
        <end position="105"/>
    </location>
</feature>
<comment type="similarity">
    <text evidence="2">Belongs to the FLZ family.</text>
</comment>
<accession>A0AA38W599</accession>
<proteinExistence type="inferred from homology"/>
<keyword evidence="5" id="KW-0862">Zinc</keyword>
<comment type="subcellular location">
    <subcellularLocation>
        <location evidence="1">Cytoplasm</location>
    </subcellularLocation>
</comment>
<reference evidence="9" key="1">
    <citation type="submission" date="2023-03" db="EMBL/GenBank/DDBJ databases">
        <title>Chromosome-scale reference genome and RAD-based genetic map of yellow starthistle (Centaurea solstitialis) reveal putative structural variation and QTLs associated with invader traits.</title>
        <authorList>
            <person name="Reatini B."/>
            <person name="Cang F.A."/>
            <person name="Jiang Q."/>
            <person name="Mckibben M.T.W."/>
            <person name="Barker M.S."/>
            <person name="Rieseberg L.H."/>
            <person name="Dlugosch K.M."/>
        </authorList>
    </citation>
    <scope>NUCLEOTIDE SEQUENCE</scope>
    <source>
        <strain evidence="9">CAN-66</strain>
        <tissue evidence="9">Leaf</tissue>
    </source>
</reference>
<dbReference type="PANTHER" id="PTHR33059:SF76">
    <property type="entry name" value="FCS-LIKE ZINC FINGER 7"/>
    <property type="match status" value="1"/>
</dbReference>
<protein>
    <recommendedName>
        <fullName evidence="8">FLZ-type domain-containing protein</fullName>
    </recommendedName>
</protein>
<evidence type="ECO:0000256" key="6">
    <source>
        <dbReference type="PROSITE-ProRule" id="PRU01131"/>
    </source>
</evidence>
<feature type="region of interest" description="Disordered" evidence="7">
    <location>
        <begin position="97"/>
        <end position="125"/>
    </location>
</feature>
<evidence type="ECO:0000256" key="7">
    <source>
        <dbReference type="SAM" id="MobiDB-lite"/>
    </source>
</evidence>
<dbReference type="AlphaFoldDB" id="A0AA38W599"/>
<feature type="compositionally biased region" description="Basic and acidic residues" evidence="7">
    <location>
        <begin position="97"/>
        <end position="107"/>
    </location>
</feature>
<keyword evidence="5" id="KW-0863">Zinc-finger</keyword>
<feature type="region of interest" description="Disordered" evidence="7">
    <location>
        <begin position="26"/>
        <end position="53"/>
    </location>
</feature>
<dbReference type="PANTHER" id="PTHR33059">
    <property type="entry name" value="FCS-LIKE ZINC FINGER 5"/>
    <property type="match status" value="1"/>
</dbReference>
<name>A0AA38W599_9ASTR</name>
<dbReference type="GO" id="GO:0005737">
    <property type="term" value="C:cytoplasm"/>
    <property type="evidence" value="ECO:0007669"/>
    <property type="project" value="UniProtKB-SubCell"/>
</dbReference>
<evidence type="ECO:0000313" key="9">
    <source>
        <dbReference type="EMBL" id="KAJ9535746.1"/>
    </source>
</evidence>
<evidence type="ECO:0000256" key="4">
    <source>
        <dbReference type="ARBA" id="ARBA00022723"/>
    </source>
</evidence>
<feature type="domain" description="FLZ-type" evidence="8">
    <location>
        <begin position="61"/>
        <end position="105"/>
    </location>
</feature>
<dbReference type="PROSITE" id="PS51795">
    <property type="entry name" value="ZF_FLZ"/>
    <property type="match status" value="1"/>
</dbReference>
<evidence type="ECO:0000256" key="3">
    <source>
        <dbReference type="ARBA" id="ARBA00022490"/>
    </source>
</evidence>
<dbReference type="InterPro" id="IPR007650">
    <property type="entry name" value="Zf-FLZ_dom"/>
</dbReference>
<evidence type="ECO:0000256" key="5">
    <source>
        <dbReference type="ARBA" id="ARBA00022771"/>
    </source>
</evidence>
<dbReference type="Proteomes" id="UP001172457">
    <property type="component" value="Unassembled WGS sequence"/>
</dbReference>
<dbReference type="GO" id="GO:0008270">
    <property type="term" value="F:zinc ion binding"/>
    <property type="evidence" value="ECO:0007669"/>
    <property type="project" value="UniProtKB-KW"/>
</dbReference>
<evidence type="ECO:0000256" key="1">
    <source>
        <dbReference type="ARBA" id="ARBA00004496"/>
    </source>
</evidence>
<keyword evidence="10" id="KW-1185">Reference proteome</keyword>
<evidence type="ECO:0000256" key="2">
    <source>
        <dbReference type="ARBA" id="ARBA00009374"/>
    </source>
</evidence>
<dbReference type="Pfam" id="PF04570">
    <property type="entry name" value="zf-FLZ"/>
    <property type="match status" value="1"/>
</dbReference>